<dbReference type="InterPro" id="IPR011009">
    <property type="entry name" value="Kinase-like_dom_sf"/>
</dbReference>
<feature type="binding site" evidence="9">
    <location>
        <position position="288"/>
    </location>
    <ligand>
        <name>ATP</name>
        <dbReference type="ChEBI" id="CHEBI:30616"/>
    </ligand>
</feature>
<dbReference type="GO" id="GO:0004674">
    <property type="term" value="F:protein serine/threonine kinase activity"/>
    <property type="evidence" value="ECO:0007669"/>
    <property type="project" value="UniProtKB-KW"/>
</dbReference>
<dbReference type="AlphaFoldDB" id="A0AAN8RZV0"/>
<dbReference type="PROSITE" id="PS00107">
    <property type="entry name" value="PROTEIN_KINASE_ATP"/>
    <property type="match status" value="1"/>
</dbReference>
<feature type="coiled-coil region" evidence="10">
    <location>
        <begin position="179"/>
        <end position="214"/>
    </location>
</feature>
<comment type="caution">
    <text evidence="13">The sequence shown here is derived from an EMBL/GenBank/DDBJ whole genome shotgun (WGS) entry which is preliminary data.</text>
</comment>
<dbReference type="Proteomes" id="UP001372834">
    <property type="component" value="Unassembled WGS sequence"/>
</dbReference>
<dbReference type="Gene3D" id="3.90.810.10">
    <property type="entry name" value="CRIB domain"/>
    <property type="match status" value="1"/>
</dbReference>
<dbReference type="PANTHER" id="PTHR45832:SF21">
    <property type="entry name" value="NON-SPECIFIC SERINE_THREONINE PROTEIN KINASE"/>
    <property type="match status" value="1"/>
</dbReference>
<dbReference type="PROSITE" id="PS00108">
    <property type="entry name" value="PROTEIN_KINASE_ST"/>
    <property type="match status" value="1"/>
</dbReference>
<dbReference type="SMART" id="SM00220">
    <property type="entry name" value="S_TKc"/>
    <property type="match status" value="1"/>
</dbReference>
<evidence type="ECO:0000256" key="4">
    <source>
        <dbReference type="ARBA" id="ARBA00022527"/>
    </source>
</evidence>
<feature type="compositionally biased region" description="Low complexity" evidence="11">
    <location>
        <begin position="123"/>
        <end position="142"/>
    </location>
</feature>
<protein>
    <recommendedName>
        <fullName evidence="2">non-specific serine/threonine protein kinase</fullName>
        <ecNumber evidence="2">2.7.11.1</ecNumber>
    </recommendedName>
</protein>
<evidence type="ECO:0000259" key="12">
    <source>
        <dbReference type="PROSITE" id="PS50011"/>
    </source>
</evidence>
<evidence type="ECO:0000256" key="9">
    <source>
        <dbReference type="PROSITE-ProRule" id="PRU10141"/>
    </source>
</evidence>
<dbReference type="PANTHER" id="PTHR45832">
    <property type="entry name" value="SERINE/THREONINE-PROTEIN KINASE SAMKA-RELATED-RELATED"/>
    <property type="match status" value="1"/>
</dbReference>
<evidence type="ECO:0000256" key="11">
    <source>
        <dbReference type="SAM" id="MobiDB-lite"/>
    </source>
</evidence>
<dbReference type="Gene3D" id="3.30.200.20">
    <property type="entry name" value="Phosphorylase Kinase, domain 1"/>
    <property type="match status" value="1"/>
</dbReference>
<evidence type="ECO:0000256" key="1">
    <source>
        <dbReference type="ARBA" id="ARBA00004496"/>
    </source>
</evidence>
<dbReference type="EC" id="2.7.11.1" evidence="2"/>
<evidence type="ECO:0000256" key="2">
    <source>
        <dbReference type="ARBA" id="ARBA00012513"/>
    </source>
</evidence>
<organism evidence="13 14">
    <name type="scientific">Polyplax serrata</name>
    <name type="common">Common mouse louse</name>
    <dbReference type="NCBI Taxonomy" id="468196"/>
    <lineage>
        <taxon>Eukaryota</taxon>
        <taxon>Metazoa</taxon>
        <taxon>Ecdysozoa</taxon>
        <taxon>Arthropoda</taxon>
        <taxon>Hexapoda</taxon>
        <taxon>Insecta</taxon>
        <taxon>Pterygota</taxon>
        <taxon>Neoptera</taxon>
        <taxon>Paraneoptera</taxon>
        <taxon>Psocodea</taxon>
        <taxon>Troctomorpha</taxon>
        <taxon>Phthiraptera</taxon>
        <taxon>Anoplura</taxon>
        <taxon>Polyplacidae</taxon>
        <taxon>Polyplax</taxon>
    </lineage>
</organism>
<evidence type="ECO:0000256" key="3">
    <source>
        <dbReference type="ARBA" id="ARBA00022490"/>
    </source>
</evidence>
<dbReference type="InterPro" id="IPR036936">
    <property type="entry name" value="CRIB_dom_sf"/>
</dbReference>
<evidence type="ECO:0000256" key="6">
    <source>
        <dbReference type="ARBA" id="ARBA00022741"/>
    </source>
</evidence>
<dbReference type="InterPro" id="IPR008271">
    <property type="entry name" value="Ser/Thr_kinase_AS"/>
</dbReference>
<evidence type="ECO:0000256" key="7">
    <source>
        <dbReference type="ARBA" id="ARBA00022777"/>
    </source>
</evidence>
<feature type="region of interest" description="Disordered" evidence="11">
    <location>
        <begin position="119"/>
        <end position="162"/>
    </location>
</feature>
<evidence type="ECO:0000256" key="8">
    <source>
        <dbReference type="ARBA" id="ARBA00022840"/>
    </source>
</evidence>
<dbReference type="InterPro" id="IPR017441">
    <property type="entry name" value="Protein_kinase_ATP_BS"/>
</dbReference>
<comment type="subcellular location">
    <subcellularLocation>
        <location evidence="1">Cytoplasm</location>
    </subcellularLocation>
</comment>
<dbReference type="FunFam" id="1.10.510.10:FF:000011">
    <property type="entry name" value="Non-specific serine/threonine protein kinase"/>
    <property type="match status" value="1"/>
</dbReference>
<dbReference type="SUPFAM" id="SSF56112">
    <property type="entry name" value="Protein kinase-like (PK-like)"/>
    <property type="match status" value="1"/>
</dbReference>
<sequence length="538" mass="60898">MSLSFSTVKKFFPAKKRVTSEGPSEIGLPLNVNHVYHVTRNEETGQLEGLPVPWLKQLNTQLSKAEQHANPDAAIQAVKYYNYSLIKKNFDPFKPFVTEKAIAEESKEIENILGAKKSKNYISGGSDTSETTSEDTPTGTPTRLQLKNLSDSASSSPCLTPRNDIEFHSHSNKILPSPVKNQNQVYHNVNQELAEKLKELAALRKAEIEENEKNDRSQESESPILRTKKEVHNKRQRSEAEVLEELRNIVHPGDPSKRFERKQELGAGISGTVFTAIDHLKKAKVAIKDIDLTKQPRKENILNEIKILKDFRHKNLVNFLDSYLYGDHLWVVMELLDGGPLTDVVTETIMKNGQIAAVCKEVLKAISFLHSKGIIHRDIKSDNVLLGMDGSVKVTDFGFCANIVDDEKRQTMVGTPYWMAPEVVTRKQYGKKVDIWSLGIMAIEMLDGEPPYLKETHLRALYLIAANGRPVINKWNTLPSDFQSFLDQCLQVDVDKRATADHLLQHPFLENPMELRTLTPLIRAAQKLLRKDIDWHIS</sequence>
<name>A0AAN8RZV0_POLSC</name>
<reference evidence="13 14" key="1">
    <citation type="submission" date="2023-10" db="EMBL/GenBank/DDBJ databases">
        <title>Genomes of two closely related lineages of the louse Polyplax serrata with different host specificities.</title>
        <authorList>
            <person name="Martinu J."/>
            <person name="Tarabai H."/>
            <person name="Stefka J."/>
            <person name="Hypsa V."/>
        </authorList>
    </citation>
    <scope>NUCLEOTIDE SEQUENCE [LARGE SCALE GENOMIC DNA]</scope>
    <source>
        <strain evidence="13">HR10_N</strain>
    </source>
</reference>
<evidence type="ECO:0000313" key="14">
    <source>
        <dbReference type="Proteomes" id="UP001372834"/>
    </source>
</evidence>
<feature type="domain" description="Protein kinase" evidence="12">
    <location>
        <begin position="259"/>
        <end position="509"/>
    </location>
</feature>
<keyword evidence="10" id="KW-0175">Coiled coil</keyword>
<evidence type="ECO:0000256" key="5">
    <source>
        <dbReference type="ARBA" id="ARBA00022679"/>
    </source>
</evidence>
<dbReference type="InterPro" id="IPR000095">
    <property type="entry name" value="CRIB_dom"/>
</dbReference>
<accession>A0AAN8RZV0</accession>
<dbReference type="PROSITE" id="PS50011">
    <property type="entry name" value="PROTEIN_KINASE_DOM"/>
    <property type="match status" value="1"/>
</dbReference>
<keyword evidence="8 9" id="KW-0067">ATP-binding</keyword>
<keyword evidence="7" id="KW-0418">Kinase</keyword>
<evidence type="ECO:0000256" key="10">
    <source>
        <dbReference type="SAM" id="Coils"/>
    </source>
</evidence>
<keyword evidence="6 9" id="KW-0547">Nucleotide-binding</keyword>
<keyword evidence="4" id="KW-0723">Serine/threonine-protein kinase</keyword>
<proteinExistence type="predicted"/>
<dbReference type="InterPro" id="IPR051931">
    <property type="entry name" value="PAK3-like"/>
</dbReference>
<dbReference type="GO" id="GO:0005737">
    <property type="term" value="C:cytoplasm"/>
    <property type="evidence" value="ECO:0007669"/>
    <property type="project" value="UniProtKB-SubCell"/>
</dbReference>
<dbReference type="GO" id="GO:0005524">
    <property type="term" value="F:ATP binding"/>
    <property type="evidence" value="ECO:0007669"/>
    <property type="project" value="UniProtKB-UniRule"/>
</dbReference>
<dbReference type="Pfam" id="PF00069">
    <property type="entry name" value="Pkinase"/>
    <property type="match status" value="1"/>
</dbReference>
<dbReference type="Pfam" id="PF00786">
    <property type="entry name" value="PBD"/>
    <property type="match status" value="1"/>
</dbReference>
<keyword evidence="3" id="KW-0963">Cytoplasm</keyword>
<dbReference type="Gene3D" id="1.10.510.10">
    <property type="entry name" value="Transferase(Phosphotransferase) domain 1"/>
    <property type="match status" value="1"/>
</dbReference>
<keyword evidence="5" id="KW-0808">Transferase</keyword>
<gene>
    <name evidence="13" type="ORF">RUM43_013693</name>
</gene>
<dbReference type="InterPro" id="IPR000719">
    <property type="entry name" value="Prot_kinase_dom"/>
</dbReference>
<evidence type="ECO:0000313" key="13">
    <source>
        <dbReference type="EMBL" id="KAK6618500.1"/>
    </source>
</evidence>
<dbReference type="EMBL" id="JAWJWE010000042">
    <property type="protein sequence ID" value="KAK6618500.1"/>
    <property type="molecule type" value="Genomic_DNA"/>
</dbReference>
<feature type="compositionally biased region" description="Polar residues" evidence="11">
    <location>
        <begin position="143"/>
        <end position="158"/>
    </location>
</feature>